<evidence type="ECO:0000313" key="4">
    <source>
        <dbReference type="EMBL" id="GFP36831.1"/>
    </source>
</evidence>
<evidence type="ECO:0000313" key="5">
    <source>
        <dbReference type="EMBL" id="GFP38381.1"/>
    </source>
</evidence>
<proteinExistence type="predicted"/>
<evidence type="ECO:0000313" key="2">
    <source>
        <dbReference type="EMBL" id="GFP18909.1"/>
    </source>
</evidence>
<dbReference type="InterPro" id="IPR027417">
    <property type="entry name" value="P-loop_NTPase"/>
</dbReference>
<evidence type="ECO:0000313" key="8">
    <source>
        <dbReference type="Proteomes" id="UP000574717"/>
    </source>
</evidence>
<evidence type="ECO:0000313" key="9">
    <source>
        <dbReference type="Proteomes" id="UP000588083"/>
    </source>
</evidence>
<dbReference type="Proteomes" id="UP000574717">
    <property type="component" value="Unassembled WGS sequence"/>
</dbReference>
<comment type="caution">
    <text evidence="2">The sequence shown here is derived from an EMBL/GenBank/DDBJ whole genome shotgun (WGS) entry which is preliminary data.</text>
</comment>
<dbReference type="EMBL" id="BLRZ01000001">
    <property type="protein sequence ID" value="GFP29116.1"/>
    <property type="molecule type" value="Genomic_DNA"/>
</dbReference>
<dbReference type="AlphaFoldDB" id="A0A6V8QHE7"/>
<accession>A0A6V8QHE7</accession>
<dbReference type="Proteomes" id="UP000588083">
    <property type="component" value="Unassembled WGS sequence"/>
</dbReference>
<evidence type="ECO:0000313" key="3">
    <source>
        <dbReference type="EMBL" id="GFP29116.1"/>
    </source>
</evidence>
<dbReference type="PANTHER" id="PTHR43566">
    <property type="entry name" value="CONSERVED PROTEIN"/>
    <property type="match status" value="1"/>
</dbReference>
<dbReference type="EMBL" id="BLSC01000025">
    <property type="protein sequence ID" value="GFP36831.1"/>
    <property type="molecule type" value="Genomic_DNA"/>
</dbReference>
<gene>
    <name evidence="2" type="ORF">HKBW3S03_00414</name>
    <name evidence="3" type="ORF">HKBW3S34_00035</name>
    <name evidence="4" type="ORF">HKBW3S44_00512</name>
    <name evidence="5" type="ORF">HKBW3S47_00082</name>
</gene>
<evidence type="ECO:0000313" key="7">
    <source>
        <dbReference type="Proteomes" id="UP000569018"/>
    </source>
</evidence>
<organism evidence="2 8">
    <name type="scientific">Candidatus Hakubella thermalkaliphila</name>
    <dbReference type="NCBI Taxonomy" id="2754717"/>
    <lineage>
        <taxon>Bacteria</taxon>
        <taxon>Bacillati</taxon>
        <taxon>Actinomycetota</taxon>
        <taxon>Actinomycetota incertae sedis</taxon>
        <taxon>Candidatus Hakubellales</taxon>
        <taxon>Candidatus Hakubellaceae</taxon>
        <taxon>Candidatus Hakubella</taxon>
    </lineage>
</organism>
<keyword evidence="9" id="KW-1185">Reference proteome</keyword>
<feature type="domain" description="AAA" evidence="1">
    <location>
        <begin position="24"/>
        <end position="151"/>
    </location>
</feature>
<sequence>MAKLYDRDINRRLIERILESRRFIQVLYGPRQVGKTTAIKQVLKEIDLPSHYASAHQPTLRNEVWLEEQWEIGRLKAKENKAAVLVFDEIQKVSDWSEVVKRLWDEDTFNNLPLRVILLGSSQLLIQKGLTESLAGGFELIRAGHWSFSEYQDYFGWDLDTYIFYGGYPGAAPLIREPERWVRYIQDSLIETTISRDILLMTRVDKPALLRRLFYLGCEYSGQVLSYQKMLGQLQEAGSTTTLAHYLELLSGAGFVTGLGKFSGQAVRRRGSSPKLQVFKDFNHFGFVIYIEKNPVVPYHFQSSPSGQSAPTCRWHQ</sequence>
<evidence type="ECO:0000259" key="1">
    <source>
        <dbReference type="Pfam" id="PF13173"/>
    </source>
</evidence>
<dbReference type="RefSeq" id="WP_176231130.1">
    <property type="nucleotide sequence ID" value="NZ_BLRU01000021.1"/>
</dbReference>
<dbReference type="Proteomes" id="UP000569018">
    <property type="component" value="Unassembled WGS sequence"/>
</dbReference>
<dbReference type="PANTHER" id="PTHR43566:SF1">
    <property type="entry name" value="AAA+ ATPASE DOMAIN-CONTAINING PROTEIN"/>
    <property type="match status" value="1"/>
</dbReference>
<evidence type="ECO:0000313" key="6">
    <source>
        <dbReference type="Proteomes" id="UP000561271"/>
    </source>
</evidence>
<dbReference type="Gene3D" id="3.40.50.300">
    <property type="entry name" value="P-loop containing nucleotide triphosphate hydrolases"/>
    <property type="match status" value="1"/>
</dbReference>
<dbReference type="Proteomes" id="UP000561271">
    <property type="component" value="Unassembled WGS sequence"/>
</dbReference>
<dbReference type="Pfam" id="PF13173">
    <property type="entry name" value="AAA_14"/>
    <property type="match status" value="1"/>
</dbReference>
<reference evidence="6 7" key="1">
    <citation type="journal article" date="2020" name="Front. Microbiol.">
        <title>Single-cell genomics of novel Actinobacteria with the Wood-Ljungdahl pathway discovered in a serpentinizing system.</title>
        <authorList>
            <person name="Merino N."/>
            <person name="Kawai M."/>
            <person name="Boyd E.S."/>
            <person name="Colman D.R."/>
            <person name="McGlynn S.E."/>
            <person name="Nealson K.H."/>
            <person name="Kurokawa K."/>
            <person name="Hongoh Y."/>
        </authorList>
    </citation>
    <scope>NUCLEOTIDE SEQUENCE [LARGE SCALE GENOMIC DNA]</scope>
    <source>
        <strain evidence="2 8">S03</strain>
        <strain evidence="3 9">S34</strain>
        <strain evidence="4 6">S44</strain>
        <strain evidence="5 7">S47</strain>
    </source>
</reference>
<dbReference type="InterPro" id="IPR041682">
    <property type="entry name" value="AAA_14"/>
</dbReference>
<dbReference type="EMBL" id="BLSD01000002">
    <property type="protein sequence ID" value="GFP38381.1"/>
    <property type="molecule type" value="Genomic_DNA"/>
</dbReference>
<protein>
    <recommendedName>
        <fullName evidence="1">AAA domain-containing protein</fullName>
    </recommendedName>
</protein>
<dbReference type="CDD" id="cd00009">
    <property type="entry name" value="AAA"/>
    <property type="match status" value="1"/>
</dbReference>
<name>A0A6V8QHE7_9ACTN</name>
<dbReference type="SUPFAM" id="SSF52540">
    <property type="entry name" value="P-loop containing nucleoside triphosphate hydrolases"/>
    <property type="match status" value="1"/>
</dbReference>
<dbReference type="EMBL" id="BLRU01000021">
    <property type="protein sequence ID" value="GFP18909.1"/>
    <property type="molecule type" value="Genomic_DNA"/>
</dbReference>